<evidence type="ECO:0000313" key="2">
    <source>
        <dbReference type="Proteomes" id="UP001476798"/>
    </source>
</evidence>
<gene>
    <name evidence="1" type="ORF">GOODEAATRI_011228</name>
</gene>
<organism evidence="1 2">
    <name type="scientific">Goodea atripinnis</name>
    <dbReference type="NCBI Taxonomy" id="208336"/>
    <lineage>
        <taxon>Eukaryota</taxon>
        <taxon>Metazoa</taxon>
        <taxon>Chordata</taxon>
        <taxon>Craniata</taxon>
        <taxon>Vertebrata</taxon>
        <taxon>Euteleostomi</taxon>
        <taxon>Actinopterygii</taxon>
        <taxon>Neopterygii</taxon>
        <taxon>Teleostei</taxon>
        <taxon>Neoteleostei</taxon>
        <taxon>Acanthomorphata</taxon>
        <taxon>Ovalentaria</taxon>
        <taxon>Atherinomorphae</taxon>
        <taxon>Cyprinodontiformes</taxon>
        <taxon>Goodeidae</taxon>
        <taxon>Goodea</taxon>
    </lineage>
</organism>
<accession>A0ABV0MHZ3</accession>
<keyword evidence="2" id="KW-1185">Reference proteome</keyword>
<reference evidence="1 2" key="1">
    <citation type="submission" date="2021-06" db="EMBL/GenBank/DDBJ databases">
        <authorList>
            <person name="Palmer J.M."/>
        </authorList>
    </citation>
    <scope>NUCLEOTIDE SEQUENCE [LARGE SCALE GENOMIC DNA]</scope>
    <source>
        <strain evidence="1 2">GA_2019</strain>
        <tissue evidence="1">Muscle</tissue>
    </source>
</reference>
<comment type="caution">
    <text evidence="1">The sequence shown here is derived from an EMBL/GenBank/DDBJ whole genome shotgun (WGS) entry which is preliminary data.</text>
</comment>
<sequence>MFYVFVVSPAESILCPNIAASFLQGLSCIQVHLPSPLTSFVFPAEASPQYDASTTIFHSEDGLFRTTYSISFLLVGQKVWFNRTRAASSTFAAPKQDVLWLSYCQSSINAKCEE</sequence>
<evidence type="ECO:0000313" key="1">
    <source>
        <dbReference type="EMBL" id="MEQ2158339.1"/>
    </source>
</evidence>
<dbReference type="Proteomes" id="UP001476798">
    <property type="component" value="Unassembled WGS sequence"/>
</dbReference>
<protein>
    <submittedName>
        <fullName evidence="1">Uncharacterized protein</fullName>
    </submittedName>
</protein>
<dbReference type="EMBL" id="JAHRIO010000682">
    <property type="protein sequence ID" value="MEQ2158339.1"/>
    <property type="molecule type" value="Genomic_DNA"/>
</dbReference>
<name>A0ABV0MHZ3_9TELE</name>
<proteinExistence type="predicted"/>